<keyword evidence="2" id="KW-0677">Repeat</keyword>
<dbReference type="PANTHER" id="PTHR24112">
    <property type="entry name" value="LEUCINE-RICH REPEAT, ISOFORM F-RELATED"/>
    <property type="match status" value="1"/>
</dbReference>
<protein>
    <submittedName>
        <fullName evidence="5">Protein phosphatase 1 regulatory subunit 37-like protein</fullName>
    </submittedName>
</protein>
<evidence type="ECO:0000256" key="4">
    <source>
        <dbReference type="SAM" id="MobiDB-lite"/>
    </source>
</evidence>
<gene>
    <name evidence="5" type="primary">F28C1.3</name>
    <name evidence="5" type="ORF">Tcan_14976</name>
</gene>
<dbReference type="InterPro" id="IPR051279">
    <property type="entry name" value="PP1-Reg/Actin-Interact_Protein"/>
</dbReference>
<feature type="region of interest" description="Disordered" evidence="4">
    <location>
        <begin position="754"/>
        <end position="801"/>
    </location>
</feature>
<dbReference type="Pfam" id="PF13516">
    <property type="entry name" value="LRR_6"/>
    <property type="match status" value="2"/>
</dbReference>
<dbReference type="Gene3D" id="3.80.10.10">
    <property type="entry name" value="Ribonuclease Inhibitor"/>
    <property type="match status" value="3"/>
</dbReference>
<proteinExistence type="inferred from homology"/>
<dbReference type="OrthoDB" id="10034042at2759"/>
<dbReference type="SUPFAM" id="SSF52047">
    <property type="entry name" value="RNI-like"/>
    <property type="match status" value="1"/>
</dbReference>
<keyword evidence="1" id="KW-0433">Leucine-rich repeat</keyword>
<evidence type="ECO:0000256" key="1">
    <source>
        <dbReference type="ARBA" id="ARBA00022614"/>
    </source>
</evidence>
<evidence type="ECO:0000313" key="6">
    <source>
        <dbReference type="Proteomes" id="UP000031036"/>
    </source>
</evidence>
<feature type="region of interest" description="Disordered" evidence="4">
    <location>
        <begin position="449"/>
        <end position="508"/>
    </location>
</feature>
<name>A0A0B2W2E0_TOXCA</name>
<evidence type="ECO:0000256" key="3">
    <source>
        <dbReference type="ARBA" id="ARBA00038315"/>
    </source>
</evidence>
<dbReference type="Proteomes" id="UP000031036">
    <property type="component" value="Unassembled WGS sequence"/>
</dbReference>
<accession>A0A0B2W2E0</accession>
<reference evidence="5 6" key="1">
    <citation type="submission" date="2014-11" db="EMBL/GenBank/DDBJ databases">
        <title>Genetic blueprint of the zoonotic pathogen Toxocara canis.</title>
        <authorList>
            <person name="Zhu X.-Q."/>
            <person name="Korhonen P.K."/>
            <person name="Cai H."/>
            <person name="Young N.D."/>
            <person name="Nejsum P."/>
            <person name="von Samson-Himmelstjerna G."/>
            <person name="Boag P.R."/>
            <person name="Tan P."/>
            <person name="Li Q."/>
            <person name="Min J."/>
            <person name="Yang Y."/>
            <person name="Wang X."/>
            <person name="Fang X."/>
            <person name="Hall R.S."/>
            <person name="Hofmann A."/>
            <person name="Sternberg P.W."/>
            <person name="Jex A.R."/>
            <person name="Gasser R.B."/>
        </authorList>
    </citation>
    <scope>NUCLEOTIDE SEQUENCE [LARGE SCALE GENOMIC DNA]</scope>
    <source>
        <strain evidence="5">PN_DK_2014</strain>
    </source>
</reference>
<dbReference type="CDD" id="cd00116">
    <property type="entry name" value="LRR_RI"/>
    <property type="match status" value="1"/>
</dbReference>
<dbReference type="EMBL" id="JPKZ01000333">
    <property type="protein sequence ID" value="KHN87819.1"/>
    <property type="molecule type" value="Genomic_DNA"/>
</dbReference>
<keyword evidence="6" id="KW-1185">Reference proteome</keyword>
<feature type="region of interest" description="Disordered" evidence="4">
    <location>
        <begin position="909"/>
        <end position="929"/>
    </location>
</feature>
<sequence length="1324" mass="143738">ELGDERISRCSHNRNVHFPEDDSQLVSGYHEAPTNSFHLKQCCDATVIAEAYCNACKLAKITPNATVEHQIACFHQVVGLRQECLSLKGQRLSQAHMECLEEIFRRVQFDTLDFEYTFIDDDAAVSLAEMLEFYDSTAKLNLSFNKQINIRGWQALFRAIKNCQSLQLLNLRYTSLSERAIPVLARTLRTQPTLTTLHLENVSLSGKNLLLLVCALKTNTVLKELYLGENNLQPADGAHLYQLIVGNTSIQMLDLRNNQLQDGGLRHLCDALRNKETLERSALSALVLWNNALTSSSMDSLASALMENSKLETLNIGSNNLSVEGIMALKPALLANSSLQRLGLQATNLDCQCAIVLAECLADNNVMVRVDLRDNAQIGSAGLLALHLAMKMNTSITLLNLDNSCAQSNSAKVKEYNEQFKLYFDEIKSFCERNKQTALKKLSVQSSISENAADSDSSEDGQAECSSDKQEEVVEERGEKESERKAESDGSEVKQRTVATMSKQKSVDIASHSKRPVWRFNRSSSLTCTELVEDINERILQMSRSCSTLDKAGGDESVSAPMPQNTSAGVAVPVPSKAEIAKSPSLPALPLLANAADSTATIKKPNRRFSVSLSTHSASNPDLRRPISPRFKVMPVTASSTHTLTQRTPSPPTLSSMVLEKKNTVKQAGANVAPSKPPETNVVTSVAAHSLAKNPSCDAEIISVSSKNARQNGNSNPLSDGATSDGTFDIVKGESRADGDIVPEVTANENLSGLMSYHPSAKPSQKTDLGHDVGHSSTTLLPISSKESENPGGEQKNAGNSVKLETVVECARATGEFSKKVEADDDAHEVAELSAKPQRFVELSIMETPSETFMESRCVSGGCGSHDMRKFSAQRSLNVDDSASVVENSQSGTDLSGVFIDTKASQFVPMSSSREDASDKNGALDGTSSVIDVPSTATVQTALEASETIGSGSPNNISASSSHTVSSFTNTQSFQEYDQPIITGSSKVSTSENEIECQDRSGIGDADEFVFVVKENSREKLPDGCNIEVVSQSEPSSELAAAISQFPEPSIKLTTATECESSKLAEQMTCTGDGMQEEAVGEIPATQVDNPRTVDAQFPFKKPSDAELDVLCDNEVLPVTRPQACPALDVLEQDDSKREFSEAKELKLFFDRPSEVGRIECALPAINVDRAGGVWRVPTGIRKVEGELKENPRPKRPVEGALHLNADASDEEVVRRVVKDLVNFTSFEMGDEDGFHCSGSKSPSPSRLASPMVASRVTGFSPPRNLAPEMCGCNKEESDEQIVRSVVRALVRDVLLREKNALSRSLRKKRERLGNKEILSPNLS</sequence>
<dbReference type="PANTHER" id="PTHR24112:SF9">
    <property type="entry name" value="PROTEIN PHOSPHATASE 1 REGULATORY SUBUNIT 37"/>
    <property type="match status" value="1"/>
</dbReference>
<evidence type="ECO:0000313" key="5">
    <source>
        <dbReference type="EMBL" id="KHN87819.1"/>
    </source>
</evidence>
<feature type="compositionally biased region" description="Polar residues" evidence="4">
    <location>
        <begin position="707"/>
        <end position="726"/>
    </location>
</feature>
<comment type="similarity">
    <text evidence="3">Belongs to the PPP1R37 family.</text>
</comment>
<organism evidence="5 6">
    <name type="scientific">Toxocara canis</name>
    <name type="common">Canine roundworm</name>
    <dbReference type="NCBI Taxonomy" id="6265"/>
    <lineage>
        <taxon>Eukaryota</taxon>
        <taxon>Metazoa</taxon>
        <taxon>Ecdysozoa</taxon>
        <taxon>Nematoda</taxon>
        <taxon>Chromadorea</taxon>
        <taxon>Rhabditida</taxon>
        <taxon>Spirurina</taxon>
        <taxon>Ascaridomorpha</taxon>
        <taxon>Ascaridoidea</taxon>
        <taxon>Toxocaridae</taxon>
        <taxon>Toxocara</taxon>
    </lineage>
</organism>
<feature type="non-terminal residue" evidence="5">
    <location>
        <position position="1"/>
    </location>
</feature>
<dbReference type="InterPro" id="IPR032675">
    <property type="entry name" value="LRR_dom_sf"/>
</dbReference>
<dbReference type="InterPro" id="IPR001611">
    <property type="entry name" value="Leu-rich_rpt"/>
</dbReference>
<feature type="compositionally biased region" description="Basic and acidic residues" evidence="4">
    <location>
        <begin position="466"/>
        <end position="495"/>
    </location>
</feature>
<evidence type="ECO:0000256" key="2">
    <source>
        <dbReference type="ARBA" id="ARBA00022737"/>
    </source>
</evidence>
<comment type="caution">
    <text evidence="5">The sequence shown here is derived from an EMBL/GenBank/DDBJ whole genome shotgun (WGS) entry which is preliminary data.</text>
</comment>
<dbReference type="SMART" id="SM00368">
    <property type="entry name" value="LRR_RI"/>
    <property type="match status" value="6"/>
</dbReference>
<feature type="region of interest" description="Disordered" evidence="4">
    <location>
        <begin position="707"/>
        <end position="730"/>
    </location>
</feature>